<protein>
    <submittedName>
        <fullName evidence="1">Uncharacterized protein</fullName>
    </submittedName>
</protein>
<dbReference type="PANTHER" id="PTHR11439:SF524">
    <property type="entry name" value="RNA-DIRECTED DNA POLYMERASE, PROTEIN KINASE RLK-PELLE-DLSV FAMILY"/>
    <property type="match status" value="1"/>
</dbReference>
<reference evidence="1 2" key="1">
    <citation type="submission" date="2024-02" db="EMBL/GenBank/DDBJ databases">
        <title>High-quality chromosome-scale genome assembly of Pensacola bahiagrass (Paspalum notatum Flugge var. saurae).</title>
        <authorList>
            <person name="Vega J.M."/>
            <person name="Podio M."/>
            <person name="Orjuela J."/>
            <person name="Siena L.A."/>
            <person name="Pessino S.C."/>
            <person name="Combes M.C."/>
            <person name="Mariac C."/>
            <person name="Albertini E."/>
            <person name="Pupilli F."/>
            <person name="Ortiz J.P.A."/>
            <person name="Leblanc O."/>
        </authorList>
    </citation>
    <scope>NUCLEOTIDE SEQUENCE [LARGE SCALE GENOMIC DNA]</scope>
    <source>
        <strain evidence="1">R1</strain>
        <tissue evidence="1">Leaf</tissue>
    </source>
</reference>
<name>A0AAQ3TGA9_PASNO</name>
<dbReference type="InterPro" id="IPR043502">
    <property type="entry name" value="DNA/RNA_pol_sf"/>
</dbReference>
<dbReference type="SUPFAM" id="SSF56672">
    <property type="entry name" value="DNA/RNA polymerases"/>
    <property type="match status" value="1"/>
</dbReference>
<keyword evidence="2" id="KW-1185">Reference proteome</keyword>
<dbReference type="EMBL" id="CP144748">
    <property type="protein sequence ID" value="WVZ72556.1"/>
    <property type="molecule type" value="Genomic_DNA"/>
</dbReference>
<dbReference type="AlphaFoldDB" id="A0AAQ3TGA9"/>
<gene>
    <name evidence="1" type="ORF">U9M48_020994</name>
</gene>
<accession>A0AAQ3TGA9</accession>
<evidence type="ECO:0000313" key="2">
    <source>
        <dbReference type="Proteomes" id="UP001341281"/>
    </source>
</evidence>
<dbReference type="PANTHER" id="PTHR11439">
    <property type="entry name" value="GAG-POL-RELATED RETROTRANSPOSON"/>
    <property type="match status" value="1"/>
</dbReference>
<evidence type="ECO:0000313" key="1">
    <source>
        <dbReference type="EMBL" id="WVZ72556.1"/>
    </source>
</evidence>
<proteinExistence type="predicted"/>
<dbReference type="Proteomes" id="UP001341281">
    <property type="component" value="Chromosome 04"/>
</dbReference>
<organism evidence="1 2">
    <name type="scientific">Paspalum notatum var. saurae</name>
    <dbReference type="NCBI Taxonomy" id="547442"/>
    <lineage>
        <taxon>Eukaryota</taxon>
        <taxon>Viridiplantae</taxon>
        <taxon>Streptophyta</taxon>
        <taxon>Embryophyta</taxon>
        <taxon>Tracheophyta</taxon>
        <taxon>Spermatophyta</taxon>
        <taxon>Magnoliopsida</taxon>
        <taxon>Liliopsida</taxon>
        <taxon>Poales</taxon>
        <taxon>Poaceae</taxon>
        <taxon>PACMAD clade</taxon>
        <taxon>Panicoideae</taxon>
        <taxon>Andropogonodae</taxon>
        <taxon>Paspaleae</taxon>
        <taxon>Paspalinae</taxon>
        <taxon>Paspalum</taxon>
    </lineage>
</organism>
<dbReference type="CDD" id="cd09272">
    <property type="entry name" value="RNase_HI_RT_Ty1"/>
    <property type="match status" value="1"/>
</dbReference>
<sequence>MTMVKRILRYVKGTLHLGIQLCPVATPSITAYSDADWAGCPDTRRSTSGFYVFLGDSLISWSSKRQTTVSRSSAEAEYRAIANAVAECSWLRNLLGELRLNLPKATVAFCDNVSAVYMEHNPVHHRRTKHIELDIHFVREKVAIGQLRVHHVPSSRQLTDVFTKGLPTLLFLDFRDNLIVVAPTSRLRGVLKDNGSTAL</sequence>